<accession>A0A843A6D2</accession>
<dbReference type="InterPro" id="IPR023753">
    <property type="entry name" value="FAD/NAD-binding_dom"/>
</dbReference>
<dbReference type="PANTHER" id="PTHR42783">
    <property type="entry name" value="GLUTAMATE SYNTHASE [NADPH] SMALL CHAIN"/>
    <property type="match status" value="1"/>
</dbReference>
<dbReference type="GO" id="GO:0016491">
    <property type="term" value="F:oxidoreductase activity"/>
    <property type="evidence" value="ECO:0007669"/>
    <property type="project" value="InterPro"/>
</dbReference>
<organism evidence="2 3">
    <name type="scientific">Fervidicoccus fontis</name>
    <dbReference type="NCBI Taxonomy" id="683846"/>
    <lineage>
        <taxon>Archaea</taxon>
        <taxon>Thermoproteota</taxon>
        <taxon>Thermoprotei</taxon>
        <taxon>Fervidicoccales</taxon>
        <taxon>Fervidicoccaceae</taxon>
        <taxon>Fervidicoccus</taxon>
    </lineage>
</organism>
<dbReference type="Pfam" id="PF07992">
    <property type="entry name" value="Pyr_redox_2"/>
    <property type="match status" value="1"/>
</dbReference>
<dbReference type="InterPro" id="IPR036188">
    <property type="entry name" value="FAD/NAD-bd_sf"/>
</dbReference>
<dbReference type="PANTHER" id="PTHR42783:SF3">
    <property type="entry name" value="GLUTAMATE SYNTHASE [NADPH] SMALL CHAIN-RELATED"/>
    <property type="match status" value="1"/>
</dbReference>
<feature type="domain" description="FAD/NAD(P)-binding" evidence="1">
    <location>
        <begin position="19"/>
        <end position="321"/>
    </location>
</feature>
<proteinExistence type="predicted"/>
<gene>
    <name evidence="2" type="ORF">IOK49_02010</name>
</gene>
<dbReference type="PRINTS" id="PR00469">
    <property type="entry name" value="PNDRDTASEII"/>
</dbReference>
<reference evidence="2" key="1">
    <citation type="submission" date="2020-10" db="EMBL/GenBank/DDBJ databases">
        <title>Fervidococcus fontis strain 3639Fd - the first crenarchaeon capable of growth on lipids.</title>
        <authorList>
            <person name="Kochetkova T.V."/>
            <person name="Elcheninov A.G."/>
            <person name="Toschakov S.V."/>
            <person name="Kublanov I.V."/>
        </authorList>
    </citation>
    <scope>NUCLEOTIDE SEQUENCE</scope>
    <source>
        <strain evidence="2">3639Fd</strain>
    </source>
</reference>
<dbReference type="Proteomes" id="UP000652307">
    <property type="component" value="Unassembled WGS sequence"/>
</dbReference>
<evidence type="ECO:0000259" key="1">
    <source>
        <dbReference type="Pfam" id="PF07992"/>
    </source>
</evidence>
<evidence type="ECO:0000313" key="3">
    <source>
        <dbReference type="Proteomes" id="UP000652307"/>
    </source>
</evidence>
<dbReference type="AlphaFoldDB" id="A0A843A6D2"/>
<dbReference type="PRINTS" id="PR00368">
    <property type="entry name" value="FADPNR"/>
</dbReference>
<evidence type="ECO:0000313" key="2">
    <source>
        <dbReference type="EMBL" id="MBE9390858.1"/>
    </source>
</evidence>
<comment type="caution">
    <text evidence="2">The sequence shown here is derived from an EMBL/GenBank/DDBJ whole genome shotgun (WGS) entry which is preliminary data.</text>
</comment>
<name>A0A843A6D2_9CREN</name>
<sequence>MKFLKCKAEEIAKEKNKIVSIIGGGPAGLSAAGYLVCKGYEIHVYDVHPELGGLMMFGIPEERLKKDGIRNGVKELISTGMVRAHLKTMVGEKVPLKEIIRSSDATLISTGTLKTKRMNVRCEDAENVYPSVEWLIDYHLEKFGYQKLFNMRTYVKEPVGVIGAGFTAADAAFISSTAFKAKTFIFYRRTKKDAPMGANDIKMLEERGVLFYELLSPREVLCKNGVAEGMSFYVTEMRGSGRSAELIVHEDKVQTYYLNTIINAIGPIPTPPIDVGEAGIKLNSNGTIAANEKFETSVKGVFAAGDVKHGPSQIGPAVKSGLDAALKIEEFLEKK</sequence>
<dbReference type="SUPFAM" id="SSF51971">
    <property type="entry name" value="Nucleotide-binding domain"/>
    <property type="match status" value="2"/>
</dbReference>
<dbReference type="RefSeq" id="WP_193803427.1">
    <property type="nucleotide sequence ID" value="NZ_JADEZV010000001.1"/>
</dbReference>
<dbReference type="Gene3D" id="3.50.50.60">
    <property type="entry name" value="FAD/NAD(P)-binding domain"/>
    <property type="match status" value="2"/>
</dbReference>
<protein>
    <submittedName>
        <fullName evidence="2">FAD-dependent oxidoreductase</fullName>
    </submittedName>
</protein>
<dbReference type="EMBL" id="JADEZV010000001">
    <property type="protein sequence ID" value="MBE9390858.1"/>
    <property type="molecule type" value="Genomic_DNA"/>
</dbReference>